<evidence type="ECO:0000313" key="2">
    <source>
        <dbReference type="Proteomes" id="UP000262699"/>
    </source>
</evidence>
<dbReference type="Proteomes" id="UP000262699">
    <property type="component" value="Unassembled WGS sequence"/>
</dbReference>
<sequence>MPGILKSLILAALRAGQTVEVLMATPGECLWNEPPMSIAPGLEAGLIRRIRPIWNMQGVGERQG</sequence>
<dbReference type="EMBL" id="DOYJ01000048">
    <property type="protein sequence ID" value="HCB74851.1"/>
    <property type="molecule type" value="Genomic_DNA"/>
</dbReference>
<accession>A0A3D0W7Y5</accession>
<dbReference type="AlphaFoldDB" id="A0A3D0W7Y5"/>
<organism evidence="1 2">
    <name type="scientific">Sphingomonas bacterium</name>
    <dbReference type="NCBI Taxonomy" id="1895847"/>
    <lineage>
        <taxon>Bacteria</taxon>
        <taxon>Pseudomonadati</taxon>
        <taxon>Pseudomonadota</taxon>
        <taxon>Alphaproteobacteria</taxon>
        <taxon>Sphingomonadales</taxon>
        <taxon>Sphingomonadaceae</taxon>
        <taxon>Sphingomonas</taxon>
    </lineage>
</organism>
<name>A0A3D0W7Y5_9SPHN</name>
<reference evidence="1 2" key="1">
    <citation type="journal article" date="2018" name="Nat. Biotechnol.">
        <title>A standardized bacterial taxonomy based on genome phylogeny substantially revises the tree of life.</title>
        <authorList>
            <person name="Parks D.H."/>
            <person name="Chuvochina M."/>
            <person name="Waite D.W."/>
            <person name="Rinke C."/>
            <person name="Skarshewski A."/>
            <person name="Chaumeil P.A."/>
            <person name="Hugenholtz P."/>
        </authorList>
    </citation>
    <scope>NUCLEOTIDE SEQUENCE [LARGE SCALE GENOMIC DNA]</scope>
    <source>
        <strain evidence="1">UBA9015</strain>
    </source>
</reference>
<comment type="caution">
    <text evidence="1">The sequence shown here is derived from an EMBL/GenBank/DDBJ whole genome shotgun (WGS) entry which is preliminary data.</text>
</comment>
<proteinExistence type="predicted"/>
<gene>
    <name evidence="1" type="ORF">DEP91_01535</name>
</gene>
<evidence type="ECO:0000313" key="1">
    <source>
        <dbReference type="EMBL" id="HCB74851.1"/>
    </source>
</evidence>
<protein>
    <submittedName>
        <fullName evidence="1">Uncharacterized protein</fullName>
    </submittedName>
</protein>